<proteinExistence type="predicted"/>
<feature type="region of interest" description="Disordered" evidence="1">
    <location>
        <begin position="232"/>
        <end position="251"/>
    </location>
</feature>
<name>A0ABX8TMA3_9CAUL</name>
<protein>
    <recommendedName>
        <fullName evidence="4">ParB/Sulfiredoxin domain-containing protein</fullName>
    </recommendedName>
</protein>
<dbReference type="Proteomes" id="UP000824334">
    <property type="component" value="Plasmid unnamed1"/>
</dbReference>
<keyword evidence="2" id="KW-0614">Plasmid</keyword>
<gene>
    <name evidence="2" type="ORF">KWG56_18540</name>
</gene>
<organism evidence="2 3">
    <name type="scientific">Brevundimonas nasdae</name>
    <dbReference type="NCBI Taxonomy" id="172043"/>
    <lineage>
        <taxon>Bacteria</taxon>
        <taxon>Pseudomonadati</taxon>
        <taxon>Pseudomonadota</taxon>
        <taxon>Alphaproteobacteria</taxon>
        <taxon>Caulobacterales</taxon>
        <taxon>Caulobacteraceae</taxon>
        <taxon>Brevundimonas</taxon>
    </lineage>
</organism>
<evidence type="ECO:0000256" key="1">
    <source>
        <dbReference type="SAM" id="MobiDB-lite"/>
    </source>
</evidence>
<evidence type="ECO:0000313" key="2">
    <source>
        <dbReference type="EMBL" id="QYC12361.1"/>
    </source>
</evidence>
<dbReference type="RefSeq" id="WP_219373692.1">
    <property type="nucleotide sequence ID" value="NZ_CP080035.1"/>
</dbReference>
<accession>A0ABX8TMA3</accession>
<keyword evidence="3" id="KW-1185">Reference proteome</keyword>
<dbReference type="EMBL" id="CP080035">
    <property type="protein sequence ID" value="QYC12361.1"/>
    <property type="molecule type" value="Genomic_DNA"/>
</dbReference>
<dbReference type="GeneID" id="94377297"/>
<reference evidence="2 3" key="1">
    <citation type="submission" date="2021-07" db="EMBL/GenBank/DDBJ databases">
        <title>Isolation and characterization of bacteria from a gold mining with a capacity of golden bioaccumulation.</title>
        <authorList>
            <person name="Yang X.J."/>
        </authorList>
    </citation>
    <scope>NUCLEOTIDE SEQUENCE [LARGE SCALE GENOMIC DNA]</scope>
    <source>
        <strain evidence="2 3">Au29</strain>
        <plasmid evidence="2 3">unnamed1</plasmid>
    </source>
</reference>
<geneLocation type="plasmid" evidence="2 3">
    <name>unnamed1</name>
</geneLocation>
<evidence type="ECO:0008006" key="4">
    <source>
        <dbReference type="Google" id="ProtNLM"/>
    </source>
</evidence>
<evidence type="ECO:0000313" key="3">
    <source>
        <dbReference type="Proteomes" id="UP000824334"/>
    </source>
</evidence>
<sequence length="465" mass="50853">MTGARERHVTQMLRLTEVAPVVLDAFDRQELSLDALQAFAASTDQTRQIEVLEAGCTNARAIRAALTDDTIRLTDYRVRFVGFESYKEAGGRYTRDLFEDATYLLDTAIVDRLYDERLATIVASYTAMGWSEVRTDCFGAVPSGYRRIYPTTREMTAAEQERYDAAMSLIGASEDEDAPEVIQAYAVIDEIEASLSCFTPEQMADGVAVVRVLHGAPEVTFASPIPAVADDEGGPAVSTNTTQPKAVSAPFGHAGHERMTRIATTAVRNGLAVDPAAALDCLVAHSAFCCLRTSPYSSESALPVQRQVNIECEGVSLKSDRAYEDTYARWDEILPDTLPEVFTFVQGLSQDDKLALLALCTSLQVQAVEPRADNRRVGAWSQLNLMAQRISLNVSEQWVPEEDFLSNSGKANLIEVVRSVGSDPTPYAKEKKGALVEIVARLVKTKNWVPPMLAALGRTEEEPAA</sequence>